<evidence type="ECO:0000259" key="3">
    <source>
        <dbReference type="PROSITE" id="PS50093"/>
    </source>
</evidence>
<evidence type="ECO:0000256" key="2">
    <source>
        <dbReference type="SAM" id="SignalP"/>
    </source>
</evidence>
<feature type="signal peptide" evidence="2">
    <location>
        <begin position="1"/>
        <end position="27"/>
    </location>
</feature>
<dbReference type="InterPro" id="IPR000601">
    <property type="entry name" value="PKD_dom"/>
</dbReference>
<feature type="domain" description="PKD" evidence="3">
    <location>
        <begin position="96"/>
        <end position="155"/>
    </location>
</feature>
<dbReference type="InterPro" id="IPR035986">
    <property type="entry name" value="PKD_dom_sf"/>
</dbReference>
<dbReference type="PROSITE" id="PS50093">
    <property type="entry name" value="PKD"/>
    <property type="match status" value="1"/>
</dbReference>
<evidence type="ECO:0000313" key="5">
    <source>
        <dbReference type="Proteomes" id="UP000746690"/>
    </source>
</evidence>
<dbReference type="Gene3D" id="2.60.40.10">
    <property type="entry name" value="Immunoglobulins"/>
    <property type="match status" value="1"/>
</dbReference>
<gene>
    <name evidence="4" type="ORF">HHX25_06995</name>
</gene>
<keyword evidence="2" id="KW-0732">Signal</keyword>
<name>A0ABX1RW70_9FLAO</name>
<comment type="caution">
    <text evidence="4">The sequence shown here is derived from an EMBL/GenBank/DDBJ whole genome shotgun (WGS) entry which is preliminary data.</text>
</comment>
<dbReference type="InterPro" id="IPR022409">
    <property type="entry name" value="PKD/Chitinase_dom"/>
</dbReference>
<dbReference type="SUPFAM" id="SSF49299">
    <property type="entry name" value="PKD domain"/>
    <property type="match status" value="1"/>
</dbReference>
<reference evidence="4 5" key="1">
    <citation type="submission" date="2020-04" db="EMBL/GenBank/DDBJ databases">
        <title>A Flavivirga sp. nov.</title>
        <authorList>
            <person name="Sun X."/>
        </authorList>
    </citation>
    <scope>NUCLEOTIDE SEQUENCE [LARGE SCALE GENOMIC DNA]</scope>
    <source>
        <strain evidence="4 5">Y03</strain>
    </source>
</reference>
<dbReference type="SMART" id="SM00089">
    <property type="entry name" value="PKD"/>
    <property type="match status" value="1"/>
</dbReference>
<protein>
    <submittedName>
        <fullName evidence="4">PKD domain-containing protein</fullName>
    </submittedName>
</protein>
<accession>A0ABX1RW70</accession>
<dbReference type="InterPro" id="IPR013783">
    <property type="entry name" value="Ig-like_fold"/>
</dbReference>
<sequence length="487" mass="53138">MKFKTIKKTAKFTVFLFIVCLVGCVTDDPVMEDPDGNTPGEDPPPTENTNISTTLKASRLSGPAPLAVQFDAIGTTHENDDLDTYRELGYHFTFDDPTSGTWKHSGKSKNSQIGGPIAAHVFETPGTYTVRVRAQDSAGNFDDESVIIVVTDPDTVFSGEKTVVISKTGNTSGAPSGAQLLTNQTSWPQWESGKRYLLMAGQDFSSFGDIRIYKNENIQVGKIGSGADPIVKQVNVDRGTAPSNWSKGVVISDLNSERVTIPNSSEDVYVIRGSNGGISIGSSVKHWVVEKGNDDLIWPENIFIYESRGVGAWVLSRGLNILGVEMSDPREHNIRTAYLVKAFIAHNLLYRAARTKHNIKIHAEGILENENERLVKNSLSSATRWVVVANNTMGNGEPQPNGWAMTVCAENGNKVQGVHDVIVENNNFASQYNVEVILGGARLTERGNTSIEEYKLKLSNSVHQLPASWDGPYFTDAEQIIPEAPGL</sequence>
<evidence type="ECO:0000313" key="4">
    <source>
        <dbReference type="EMBL" id="NMH87245.1"/>
    </source>
</evidence>
<dbReference type="EMBL" id="JABBHF010000003">
    <property type="protein sequence ID" value="NMH87245.1"/>
    <property type="molecule type" value="Genomic_DNA"/>
</dbReference>
<evidence type="ECO:0000256" key="1">
    <source>
        <dbReference type="SAM" id="MobiDB-lite"/>
    </source>
</evidence>
<proteinExistence type="predicted"/>
<feature type="chain" id="PRO_5045500447" evidence="2">
    <location>
        <begin position="28"/>
        <end position="487"/>
    </location>
</feature>
<dbReference type="RefSeq" id="WP_169671562.1">
    <property type="nucleotide sequence ID" value="NZ_JABBHF010000003.1"/>
</dbReference>
<feature type="region of interest" description="Disordered" evidence="1">
    <location>
        <begin position="32"/>
        <end position="51"/>
    </location>
</feature>
<dbReference type="Pfam" id="PF00801">
    <property type="entry name" value="PKD"/>
    <property type="match status" value="1"/>
</dbReference>
<dbReference type="CDD" id="cd00146">
    <property type="entry name" value="PKD"/>
    <property type="match status" value="1"/>
</dbReference>
<keyword evidence="5" id="KW-1185">Reference proteome</keyword>
<dbReference type="Proteomes" id="UP000746690">
    <property type="component" value="Unassembled WGS sequence"/>
</dbReference>
<organism evidence="4 5">
    <name type="scientific">Flavivirga algicola</name>
    <dbReference type="NCBI Taxonomy" id="2729136"/>
    <lineage>
        <taxon>Bacteria</taxon>
        <taxon>Pseudomonadati</taxon>
        <taxon>Bacteroidota</taxon>
        <taxon>Flavobacteriia</taxon>
        <taxon>Flavobacteriales</taxon>
        <taxon>Flavobacteriaceae</taxon>
        <taxon>Flavivirga</taxon>
    </lineage>
</organism>